<comment type="catalytic activity">
    <reaction evidence="5">
        <text>hydrogencarbonate + H(+) = CO2 + H2O</text>
        <dbReference type="Rhea" id="RHEA:10748"/>
        <dbReference type="ChEBI" id="CHEBI:15377"/>
        <dbReference type="ChEBI" id="CHEBI:15378"/>
        <dbReference type="ChEBI" id="CHEBI:16526"/>
        <dbReference type="ChEBI" id="CHEBI:17544"/>
        <dbReference type="EC" id="4.2.1.1"/>
    </reaction>
</comment>
<evidence type="ECO:0000256" key="3">
    <source>
        <dbReference type="ARBA" id="ARBA00022833"/>
    </source>
</evidence>
<name>A0AAD7KHG9_9AGAR</name>
<protein>
    <recommendedName>
        <fullName evidence="5">Carbonic anhydrase</fullName>
        <ecNumber evidence="5">4.2.1.1</ecNumber>
    </recommendedName>
    <alternativeName>
        <fullName evidence="5">Carbonate dehydratase</fullName>
    </alternativeName>
</protein>
<accession>A0AAD7KHG9</accession>
<keyword evidence="5" id="KW-0456">Lyase</keyword>
<comment type="cofactor">
    <cofactor evidence="4">
        <name>Zn(2+)</name>
        <dbReference type="ChEBI" id="CHEBI:29105"/>
    </cofactor>
    <text evidence="4">Binds 1 zinc ion per subunit.</text>
</comment>
<dbReference type="CDD" id="cd03379">
    <property type="entry name" value="beta_CA_cladeD"/>
    <property type="match status" value="1"/>
</dbReference>
<feature type="binding site" evidence="4">
    <location>
        <position position="60"/>
    </location>
    <ligand>
        <name>Zn(2+)</name>
        <dbReference type="ChEBI" id="CHEBI:29105"/>
    </ligand>
</feature>
<evidence type="ECO:0000256" key="4">
    <source>
        <dbReference type="PIRSR" id="PIRSR601765-1"/>
    </source>
</evidence>
<feature type="binding site" evidence="4">
    <location>
        <position position="10"/>
    </location>
    <ligand>
        <name>Zn(2+)</name>
        <dbReference type="ChEBI" id="CHEBI:29105"/>
    </ligand>
</feature>
<reference evidence="6" key="1">
    <citation type="submission" date="2023-03" db="EMBL/GenBank/DDBJ databases">
        <title>Massive genome expansion in bonnet fungi (Mycena s.s.) driven by repeated elements and novel gene families across ecological guilds.</title>
        <authorList>
            <consortium name="Lawrence Berkeley National Laboratory"/>
            <person name="Harder C.B."/>
            <person name="Miyauchi S."/>
            <person name="Viragh M."/>
            <person name="Kuo A."/>
            <person name="Thoen E."/>
            <person name="Andreopoulos B."/>
            <person name="Lu D."/>
            <person name="Skrede I."/>
            <person name="Drula E."/>
            <person name="Henrissat B."/>
            <person name="Morin E."/>
            <person name="Kohler A."/>
            <person name="Barry K."/>
            <person name="LaButti K."/>
            <person name="Morin E."/>
            <person name="Salamov A."/>
            <person name="Lipzen A."/>
            <person name="Mereny Z."/>
            <person name="Hegedus B."/>
            <person name="Baldrian P."/>
            <person name="Stursova M."/>
            <person name="Weitz H."/>
            <person name="Taylor A."/>
            <person name="Grigoriev I.V."/>
            <person name="Nagy L.G."/>
            <person name="Martin F."/>
            <person name="Kauserud H."/>
        </authorList>
    </citation>
    <scope>NUCLEOTIDE SEQUENCE</scope>
    <source>
        <strain evidence="6">CBHHK182m</strain>
    </source>
</reference>
<evidence type="ECO:0000313" key="6">
    <source>
        <dbReference type="EMBL" id="KAJ7785871.1"/>
    </source>
</evidence>
<evidence type="ECO:0000256" key="2">
    <source>
        <dbReference type="ARBA" id="ARBA00022723"/>
    </source>
</evidence>
<dbReference type="GO" id="GO:0004089">
    <property type="term" value="F:carbonate dehydratase activity"/>
    <property type="evidence" value="ECO:0007669"/>
    <property type="project" value="UniProtKB-UniRule"/>
</dbReference>
<proteinExistence type="inferred from homology"/>
<dbReference type="Gene3D" id="3.40.1050.10">
    <property type="entry name" value="Carbonic anhydrase"/>
    <property type="match status" value="1"/>
</dbReference>
<evidence type="ECO:0000256" key="5">
    <source>
        <dbReference type="RuleBase" id="RU003956"/>
    </source>
</evidence>
<keyword evidence="3 4" id="KW-0862">Zinc</keyword>
<feature type="binding site" evidence="4">
    <location>
        <position position="63"/>
    </location>
    <ligand>
        <name>Zn(2+)</name>
        <dbReference type="ChEBI" id="CHEBI:29105"/>
    </ligand>
</feature>
<keyword evidence="2 4" id="KW-0479">Metal-binding</keyword>
<comment type="function">
    <text evidence="5">Reversible hydration of carbon dioxide.</text>
</comment>
<dbReference type="PANTHER" id="PTHR43175:SF3">
    <property type="entry name" value="CARBON DISULFIDE HYDROLASE"/>
    <property type="match status" value="1"/>
</dbReference>
<feature type="binding site" evidence="4">
    <location>
        <position position="8"/>
    </location>
    <ligand>
        <name>Zn(2+)</name>
        <dbReference type="ChEBI" id="CHEBI:29105"/>
    </ligand>
</feature>
<organism evidence="6 7">
    <name type="scientific">Mycena metata</name>
    <dbReference type="NCBI Taxonomy" id="1033252"/>
    <lineage>
        <taxon>Eukaryota</taxon>
        <taxon>Fungi</taxon>
        <taxon>Dikarya</taxon>
        <taxon>Basidiomycota</taxon>
        <taxon>Agaricomycotina</taxon>
        <taxon>Agaricomycetes</taxon>
        <taxon>Agaricomycetidae</taxon>
        <taxon>Agaricales</taxon>
        <taxon>Marasmiineae</taxon>
        <taxon>Mycenaceae</taxon>
        <taxon>Mycena</taxon>
    </lineage>
</organism>
<dbReference type="InterPro" id="IPR036874">
    <property type="entry name" value="Carbonic_anhydrase_sf"/>
</dbReference>
<dbReference type="InterPro" id="IPR001765">
    <property type="entry name" value="Carbonic_anhydrase"/>
</dbReference>
<dbReference type="SUPFAM" id="SSF53056">
    <property type="entry name" value="beta-carbonic anhydrase, cab"/>
    <property type="match status" value="1"/>
</dbReference>
<evidence type="ECO:0000313" key="7">
    <source>
        <dbReference type="Proteomes" id="UP001215598"/>
    </source>
</evidence>
<dbReference type="Pfam" id="PF00484">
    <property type="entry name" value="Pro_CA"/>
    <property type="match status" value="1"/>
</dbReference>
<gene>
    <name evidence="6" type="ORF">B0H16DRAFT_1295378</name>
</gene>
<dbReference type="EC" id="4.2.1.1" evidence="5"/>
<comment type="caution">
    <text evidence="6">The sequence shown here is derived from an EMBL/GenBank/DDBJ whole genome shotgun (WGS) entry which is preliminary data.</text>
</comment>
<comment type="similarity">
    <text evidence="1 5">Belongs to the beta-class carbonic anhydrase family.</text>
</comment>
<evidence type="ECO:0000256" key="1">
    <source>
        <dbReference type="ARBA" id="ARBA00006217"/>
    </source>
</evidence>
<dbReference type="GO" id="GO:0008270">
    <property type="term" value="F:zinc ion binding"/>
    <property type="evidence" value="ECO:0007669"/>
    <property type="project" value="UniProtKB-UniRule"/>
</dbReference>
<dbReference type="SMART" id="SM00947">
    <property type="entry name" value="Pro_CA"/>
    <property type="match status" value="1"/>
</dbReference>
<keyword evidence="7" id="KW-1185">Reference proteome</keyword>
<dbReference type="EMBL" id="JARKIB010000001">
    <property type="protein sequence ID" value="KAJ7785871.1"/>
    <property type="molecule type" value="Genomic_DNA"/>
</dbReference>
<dbReference type="PANTHER" id="PTHR43175">
    <property type="entry name" value="CARBONIC ANHYDRASE"/>
    <property type="match status" value="1"/>
</dbReference>
<dbReference type="AlphaFoldDB" id="A0AAD7KHG9"/>
<dbReference type="Proteomes" id="UP001215598">
    <property type="component" value="Unassembled WGS sequence"/>
</dbReference>
<sequence>MFKTTVTCMDARINPFEQLGFSEGDAHIIRNAGGMAKDAIRSLVISQRLLGTRNIAVYHHTGCGMVTFRGPELKQLVKWARPDSTACAEQVDAIDFLEFTDLEQSVKDDVNFLKESPLILEETKITGWIHHLETGEVFALCSLSKRPDLSLADYSSNIAHKTQNRSIPNNISTT</sequence>